<reference evidence="10 11" key="1">
    <citation type="journal article" date="2011" name="J. Bacteriol.">
        <title>Complete genome sequences of the chemolithoautotrophic Oligotropha carboxidovorans strains OM4 and OM5.</title>
        <authorList>
            <person name="Volland S."/>
            <person name="Rachinger M."/>
            <person name="Strittmatter A."/>
            <person name="Daniel R."/>
            <person name="Gottschalk G."/>
            <person name="Meyer O."/>
        </authorList>
    </citation>
    <scope>NUCLEOTIDE SEQUENCE [LARGE SCALE GENOMIC DNA]</scope>
    <source>
        <strain evidence="11">ATCC 49405 / DSM 1227 / KCTC 32145 / OM5</strain>
    </source>
</reference>
<dbReference type="EC" id="3.1.26.5" evidence="7 8"/>
<dbReference type="PATRIC" id="fig|504832.7.peg.639"/>
<dbReference type="Gene3D" id="3.30.230.10">
    <property type="match status" value="1"/>
</dbReference>
<dbReference type="RefSeq" id="WP_012564655.1">
    <property type="nucleotide sequence ID" value="NC_011386.1"/>
</dbReference>
<dbReference type="PROSITE" id="PS00648">
    <property type="entry name" value="RIBONUCLEASE_P"/>
    <property type="match status" value="1"/>
</dbReference>
<keyword evidence="3 7" id="KW-0540">Nuclease</keyword>
<dbReference type="KEGG" id="ocg:OCA5_c06110"/>
<comment type="similarity">
    <text evidence="7">Belongs to the RnpA family.</text>
</comment>
<keyword evidence="6 7" id="KW-0694">RNA-binding</keyword>
<dbReference type="InterPro" id="IPR020539">
    <property type="entry name" value="RNase_P_CS"/>
</dbReference>
<organism evidence="10 11">
    <name type="scientific">Afipia carboxidovorans (strain ATCC 49405 / DSM 1227 / KCTC 32145 / OM5)</name>
    <name type="common">Oligotropha carboxidovorans</name>
    <dbReference type="NCBI Taxonomy" id="504832"/>
    <lineage>
        <taxon>Bacteria</taxon>
        <taxon>Pseudomonadati</taxon>
        <taxon>Pseudomonadota</taxon>
        <taxon>Alphaproteobacteria</taxon>
        <taxon>Hyphomicrobiales</taxon>
        <taxon>Nitrobacteraceae</taxon>
        <taxon>Afipia</taxon>
    </lineage>
</organism>
<evidence type="ECO:0000256" key="7">
    <source>
        <dbReference type="HAMAP-Rule" id="MF_00227"/>
    </source>
</evidence>
<dbReference type="Pfam" id="PF00825">
    <property type="entry name" value="Ribonuclease_P"/>
    <property type="match status" value="1"/>
</dbReference>
<comment type="catalytic activity">
    <reaction evidence="7">
        <text>Endonucleolytic cleavage of RNA, removing 5'-extranucleotides from tRNA precursor.</text>
        <dbReference type="EC" id="3.1.26.5"/>
    </reaction>
</comment>
<name>B6JJN7_AFIC5</name>
<keyword evidence="5 7" id="KW-0378">Hydrolase</keyword>
<evidence type="ECO:0000313" key="11">
    <source>
        <dbReference type="Proteomes" id="UP000007730"/>
    </source>
</evidence>
<protein>
    <recommendedName>
        <fullName evidence="7 8">Ribonuclease P protein component</fullName>
        <shortName evidence="7">RNase P protein</shortName>
        <shortName evidence="7">RNaseP protein</shortName>
        <ecNumber evidence="7 8">3.1.26.5</ecNumber>
    </recommendedName>
    <alternativeName>
        <fullName evidence="7">Protein C5</fullName>
    </alternativeName>
</protein>
<dbReference type="EMBL" id="CP002826">
    <property type="protein sequence ID" value="AEI05335.1"/>
    <property type="molecule type" value="Genomic_DNA"/>
</dbReference>
<comment type="subunit">
    <text evidence="7">Consists of a catalytic RNA component (M1 or rnpB) and a protein subunit.</text>
</comment>
<dbReference type="GO" id="GO:0001682">
    <property type="term" value="P:tRNA 5'-leader removal"/>
    <property type="evidence" value="ECO:0007669"/>
    <property type="project" value="UniProtKB-UniRule"/>
</dbReference>
<feature type="region of interest" description="Disordered" evidence="9">
    <location>
        <begin position="108"/>
        <end position="132"/>
    </location>
</feature>
<keyword evidence="4 7" id="KW-0255">Endonuclease</keyword>
<dbReference type="Proteomes" id="UP000007730">
    <property type="component" value="Chromosome"/>
</dbReference>
<evidence type="ECO:0000256" key="5">
    <source>
        <dbReference type="ARBA" id="ARBA00022801"/>
    </source>
</evidence>
<gene>
    <name evidence="7" type="primary">rnpA</name>
    <name evidence="10" type="ordered locus">OCA5_c06110</name>
</gene>
<dbReference type="eggNOG" id="COG0594">
    <property type="taxonomic scope" value="Bacteria"/>
</dbReference>
<dbReference type="GO" id="GO:0000049">
    <property type="term" value="F:tRNA binding"/>
    <property type="evidence" value="ECO:0007669"/>
    <property type="project" value="UniProtKB-UniRule"/>
</dbReference>
<dbReference type="GO" id="GO:0030677">
    <property type="term" value="C:ribonuclease P complex"/>
    <property type="evidence" value="ECO:0007669"/>
    <property type="project" value="TreeGrafter"/>
</dbReference>
<keyword evidence="11" id="KW-1185">Reference proteome</keyword>
<evidence type="ECO:0000256" key="2">
    <source>
        <dbReference type="ARBA" id="ARBA00022694"/>
    </source>
</evidence>
<dbReference type="GO" id="GO:0042781">
    <property type="term" value="F:3'-tRNA processing endoribonuclease activity"/>
    <property type="evidence" value="ECO:0007669"/>
    <property type="project" value="TreeGrafter"/>
</dbReference>
<evidence type="ECO:0000256" key="1">
    <source>
        <dbReference type="ARBA" id="ARBA00002663"/>
    </source>
</evidence>
<evidence type="ECO:0000256" key="9">
    <source>
        <dbReference type="SAM" id="MobiDB-lite"/>
    </source>
</evidence>
<dbReference type="GO" id="GO:0004526">
    <property type="term" value="F:ribonuclease P activity"/>
    <property type="evidence" value="ECO:0007669"/>
    <property type="project" value="UniProtKB-UniRule"/>
</dbReference>
<evidence type="ECO:0000256" key="6">
    <source>
        <dbReference type="ARBA" id="ARBA00022884"/>
    </source>
</evidence>
<evidence type="ECO:0000256" key="8">
    <source>
        <dbReference type="NCBIfam" id="TIGR00188"/>
    </source>
</evidence>
<evidence type="ECO:0000313" key="10">
    <source>
        <dbReference type="EMBL" id="AEI05335.1"/>
    </source>
</evidence>
<dbReference type="PANTHER" id="PTHR33992:SF1">
    <property type="entry name" value="RIBONUCLEASE P PROTEIN COMPONENT"/>
    <property type="match status" value="1"/>
</dbReference>
<proteinExistence type="inferred from homology"/>
<dbReference type="InterPro" id="IPR000100">
    <property type="entry name" value="RNase_P"/>
</dbReference>
<dbReference type="HAMAP" id="MF_00227">
    <property type="entry name" value="RNase_P"/>
    <property type="match status" value="1"/>
</dbReference>
<dbReference type="KEGG" id="oca:OCAR_7529"/>
<evidence type="ECO:0000256" key="4">
    <source>
        <dbReference type="ARBA" id="ARBA00022759"/>
    </source>
</evidence>
<dbReference type="STRING" id="504832.OCA5_c06110"/>
<dbReference type="NCBIfam" id="TIGR00188">
    <property type="entry name" value="rnpA"/>
    <property type="match status" value="1"/>
</dbReference>
<accession>B6JJN7</accession>
<dbReference type="InterPro" id="IPR020568">
    <property type="entry name" value="Ribosomal_Su5_D2-typ_SF"/>
</dbReference>
<dbReference type="HOGENOM" id="CLU_117179_6_0_5"/>
<dbReference type="AlphaFoldDB" id="B6JJN7"/>
<dbReference type="PANTHER" id="PTHR33992">
    <property type="entry name" value="RIBONUCLEASE P PROTEIN COMPONENT"/>
    <property type="match status" value="1"/>
</dbReference>
<evidence type="ECO:0000256" key="3">
    <source>
        <dbReference type="ARBA" id="ARBA00022722"/>
    </source>
</evidence>
<keyword evidence="2 7" id="KW-0819">tRNA processing</keyword>
<comment type="function">
    <text evidence="1 7">RNaseP catalyzes the removal of the 5'-leader sequence from pre-tRNA to produce the mature 5'-terminus. It can also cleave other RNA substrates such as 4.5S RNA. The protein component plays an auxiliary but essential role in vivo by binding to the 5'-leader sequence and broadening the substrate specificity of the ribozyme.</text>
</comment>
<dbReference type="InterPro" id="IPR014721">
    <property type="entry name" value="Ribsml_uS5_D2-typ_fold_subgr"/>
</dbReference>
<sequence length="132" mass="14694">MDRLKKRADFLAAAQGPRAARPAFVVQARLRDDPGPTRIGFTVSKKVGTATERNRVRRRLRDMVRQAGLGTAPSPRDYVIVGRRNALNREFQVLIADFRAALAHLSKAKGAIGARPSRPSRPSRHSQQTRET</sequence>
<dbReference type="SUPFAM" id="SSF54211">
    <property type="entry name" value="Ribosomal protein S5 domain 2-like"/>
    <property type="match status" value="1"/>
</dbReference>
<dbReference type="OrthoDB" id="9810867at2"/>